<organism evidence="11">
    <name type="scientific">freshwater metagenome</name>
    <dbReference type="NCBI Taxonomy" id="449393"/>
    <lineage>
        <taxon>unclassified sequences</taxon>
        <taxon>metagenomes</taxon>
        <taxon>ecological metagenomes</taxon>
    </lineage>
</organism>
<dbReference type="PANTHER" id="PTHR12468:SF2">
    <property type="entry name" value="GPI MANNOSYLTRANSFERASE 2"/>
    <property type="match status" value="1"/>
</dbReference>
<feature type="transmembrane region" description="Helical" evidence="10">
    <location>
        <begin position="144"/>
        <end position="165"/>
    </location>
</feature>
<feature type="transmembrane region" description="Helical" evidence="10">
    <location>
        <begin position="343"/>
        <end position="362"/>
    </location>
</feature>
<protein>
    <submittedName>
        <fullName evidence="11">Unannotated protein</fullName>
    </submittedName>
</protein>
<keyword evidence="9 10" id="KW-0472">Membrane</keyword>
<accession>A0A6J6EE69</accession>
<keyword evidence="5" id="KW-0808">Transferase</keyword>
<evidence type="ECO:0000256" key="3">
    <source>
        <dbReference type="ARBA" id="ARBA00022502"/>
    </source>
</evidence>
<evidence type="ECO:0000256" key="6">
    <source>
        <dbReference type="ARBA" id="ARBA00022692"/>
    </source>
</evidence>
<keyword evidence="3" id="KW-0337">GPI-anchor biosynthesis</keyword>
<evidence type="ECO:0000256" key="7">
    <source>
        <dbReference type="ARBA" id="ARBA00022824"/>
    </source>
</evidence>
<feature type="transmembrane region" description="Helical" evidence="10">
    <location>
        <begin position="368"/>
        <end position="385"/>
    </location>
</feature>
<evidence type="ECO:0000256" key="1">
    <source>
        <dbReference type="ARBA" id="ARBA00004477"/>
    </source>
</evidence>
<dbReference type="InterPro" id="IPR007315">
    <property type="entry name" value="PIG-V/Gpi18"/>
</dbReference>
<evidence type="ECO:0000313" key="11">
    <source>
        <dbReference type="EMBL" id="CAB4574781.1"/>
    </source>
</evidence>
<gene>
    <name evidence="11" type="ORF">UFOPK1722_00617</name>
</gene>
<dbReference type="AlphaFoldDB" id="A0A6J6EE69"/>
<comment type="pathway">
    <text evidence="2">Glycolipid biosynthesis; glycosylphosphatidylinositol-anchor biosynthesis.</text>
</comment>
<dbReference type="GO" id="GO:0000009">
    <property type="term" value="F:alpha-1,6-mannosyltransferase activity"/>
    <property type="evidence" value="ECO:0007669"/>
    <property type="project" value="InterPro"/>
</dbReference>
<name>A0A6J6EE69_9ZZZZ</name>
<dbReference type="GO" id="GO:0005789">
    <property type="term" value="C:endoplasmic reticulum membrane"/>
    <property type="evidence" value="ECO:0007669"/>
    <property type="project" value="UniProtKB-SubCell"/>
</dbReference>
<feature type="transmembrane region" description="Helical" evidence="10">
    <location>
        <begin position="215"/>
        <end position="244"/>
    </location>
</feature>
<keyword evidence="6 10" id="KW-0812">Transmembrane</keyword>
<evidence type="ECO:0000256" key="10">
    <source>
        <dbReference type="SAM" id="Phobius"/>
    </source>
</evidence>
<comment type="subcellular location">
    <subcellularLocation>
        <location evidence="1">Endoplasmic reticulum membrane</location>
        <topology evidence="1">Multi-pass membrane protein</topology>
    </subcellularLocation>
</comment>
<evidence type="ECO:0000256" key="8">
    <source>
        <dbReference type="ARBA" id="ARBA00022989"/>
    </source>
</evidence>
<feature type="transmembrane region" description="Helical" evidence="10">
    <location>
        <begin position="256"/>
        <end position="273"/>
    </location>
</feature>
<evidence type="ECO:0000256" key="9">
    <source>
        <dbReference type="ARBA" id="ARBA00023136"/>
    </source>
</evidence>
<keyword evidence="7" id="KW-0256">Endoplasmic reticulum</keyword>
<dbReference type="EMBL" id="CAEZTS010000039">
    <property type="protein sequence ID" value="CAB4574781.1"/>
    <property type="molecule type" value="Genomic_DNA"/>
</dbReference>
<keyword evidence="8 10" id="KW-1133">Transmembrane helix</keyword>
<dbReference type="GO" id="GO:0006506">
    <property type="term" value="P:GPI anchor biosynthetic process"/>
    <property type="evidence" value="ECO:0007669"/>
    <property type="project" value="UniProtKB-UniPathway"/>
</dbReference>
<feature type="transmembrane region" description="Helical" evidence="10">
    <location>
        <begin position="392"/>
        <end position="413"/>
    </location>
</feature>
<keyword evidence="4" id="KW-0328">Glycosyltransferase</keyword>
<feature type="transmembrane region" description="Helical" evidence="10">
    <location>
        <begin position="25"/>
        <end position="46"/>
    </location>
</feature>
<proteinExistence type="predicted"/>
<evidence type="ECO:0000256" key="4">
    <source>
        <dbReference type="ARBA" id="ARBA00022676"/>
    </source>
</evidence>
<evidence type="ECO:0000256" key="2">
    <source>
        <dbReference type="ARBA" id="ARBA00004687"/>
    </source>
</evidence>
<dbReference type="UniPathway" id="UPA00196"/>
<dbReference type="GO" id="GO:0004376">
    <property type="term" value="F:GPI mannosyltransferase activity"/>
    <property type="evidence" value="ECO:0007669"/>
    <property type="project" value="InterPro"/>
</dbReference>
<reference evidence="11" key="1">
    <citation type="submission" date="2020-05" db="EMBL/GenBank/DDBJ databases">
        <authorList>
            <person name="Chiriac C."/>
            <person name="Salcher M."/>
            <person name="Ghai R."/>
            <person name="Kavagutti S V."/>
        </authorList>
    </citation>
    <scope>NUCLEOTIDE SEQUENCE</scope>
</reference>
<evidence type="ECO:0000256" key="5">
    <source>
        <dbReference type="ARBA" id="ARBA00022679"/>
    </source>
</evidence>
<dbReference type="PANTHER" id="PTHR12468">
    <property type="entry name" value="GPI MANNOSYLTRANSFERASE 2"/>
    <property type="match status" value="1"/>
</dbReference>
<feature type="transmembrane region" description="Helical" evidence="10">
    <location>
        <begin position="177"/>
        <end position="195"/>
    </location>
</feature>
<sequence>MNESASSPVADATEEHRTWVAALKAAAFAFFVSRIMVMVGAAIVAAEMRADENKIRSQILFGLDRKVDPHSRGLVLPRSAGRMILDVLTSWDGIWYLRITRFGYPSFVPPSITYEEPQARVAFFPAYPYAVRWLDRILPGGDTFAALALNLALGVVFIVLVGLLTRAWFGVRYARTAMVLCAVFPGSFVLSFAYSEALLLTMAAATLLALHHERWLIAGLFAALASATRPNGVAVIVACAVAAAIAIHKRRDFRSLAAPLLAPVGFVGYQLWIDSHADESRVWFRVQGEAWKEGASFGLTAIRRTLETFTQPLTSPTDMITAASFLGTLALVWIAWKRHRLPLPAAAYSAVVVILMLLPATVTARPRFMFTAFPLFIAAAVWFDAPRRKEWWPYVVGTGMAGLVTLTALYGVLGVVP</sequence>
<feature type="transmembrane region" description="Helical" evidence="10">
    <location>
        <begin position="319"/>
        <end position="336"/>
    </location>
</feature>